<keyword evidence="1" id="KW-0479">Metal-binding</keyword>
<accession>A0A194S6F8</accession>
<dbReference type="GeneID" id="28977124"/>
<keyword evidence="1" id="KW-0863">Zinc-finger</keyword>
<dbReference type="GO" id="GO:0061630">
    <property type="term" value="F:ubiquitin protein ligase activity"/>
    <property type="evidence" value="ECO:0007669"/>
    <property type="project" value="UniProtKB-UniRule"/>
</dbReference>
<dbReference type="GO" id="GO:0043023">
    <property type="term" value="F:ribosomal large subunit binding"/>
    <property type="evidence" value="ECO:0007669"/>
    <property type="project" value="TreeGrafter"/>
</dbReference>
<dbReference type="GO" id="GO:0072344">
    <property type="term" value="P:rescue of stalled ribosome"/>
    <property type="evidence" value="ECO:0007669"/>
    <property type="project" value="UniProtKB-UniRule"/>
</dbReference>
<dbReference type="PANTHER" id="PTHR12389:SF0">
    <property type="entry name" value="E3 UBIQUITIN-PROTEIN LIGASE LISTERIN"/>
    <property type="match status" value="1"/>
</dbReference>
<organism evidence="6 7">
    <name type="scientific">Rhodotorula graminis (strain WP1)</name>
    <dbReference type="NCBI Taxonomy" id="578459"/>
    <lineage>
        <taxon>Eukaryota</taxon>
        <taxon>Fungi</taxon>
        <taxon>Dikarya</taxon>
        <taxon>Basidiomycota</taxon>
        <taxon>Pucciniomycotina</taxon>
        <taxon>Microbotryomycetes</taxon>
        <taxon>Sporidiobolales</taxon>
        <taxon>Sporidiobolaceae</taxon>
        <taxon>Rhodotorula</taxon>
    </lineage>
</organism>
<dbReference type="SUPFAM" id="SSF48371">
    <property type="entry name" value="ARM repeat"/>
    <property type="match status" value="1"/>
</dbReference>
<dbReference type="RefSeq" id="XP_018272178.1">
    <property type="nucleotide sequence ID" value="XM_018416676.1"/>
</dbReference>
<dbReference type="EC" id="2.3.2.27" evidence="1"/>
<dbReference type="OMA" id="QWITSDE"/>
<dbReference type="STRING" id="578459.A0A194S6F8"/>
<dbReference type="InterPro" id="IPR054478">
    <property type="entry name" value="LTN1_UBC"/>
</dbReference>
<evidence type="ECO:0000259" key="3">
    <source>
        <dbReference type="Pfam" id="PF22958"/>
    </source>
</evidence>
<evidence type="ECO:0000259" key="5">
    <source>
        <dbReference type="Pfam" id="PF23009"/>
    </source>
</evidence>
<evidence type="ECO:0000313" key="6">
    <source>
        <dbReference type="EMBL" id="KPV76129.1"/>
    </source>
</evidence>
<feature type="domain" description="E3 ubiquitin-protein ligase listerin N-terminal" evidence="3">
    <location>
        <begin position="93"/>
        <end position="231"/>
    </location>
</feature>
<dbReference type="GO" id="GO:1990112">
    <property type="term" value="C:RQC complex"/>
    <property type="evidence" value="ECO:0007669"/>
    <property type="project" value="UniProtKB-UniRule"/>
</dbReference>
<evidence type="ECO:0000313" key="7">
    <source>
        <dbReference type="Proteomes" id="UP000053890"/>
    </source>
</evidence>
<sequence>MAPKGKSSTSKATQKKHAAKAAKRAHKHGDGDDDDEAGPATPAAKQQPPQRGQKKLKKKDRLARPKQYIAPVKPKGEADPVDVYLVQRGKQVDPALLVTLRSLQKRDEVTLAKAAEAFDAWIRDTLREDQDEQGEEWERELKQEGVVDAMNVWAHHFPRLALHPSRRLRLQVHALHSLLTSTSHPLLRETRSALLAPQWTDRSDYVGAWCTAAHDSDRTVRREAKGSWNAVQRVETVGQVDEGESGEGQPEGISLVEHADDIASFCFSVILGPAESSAQSGTSTPLGGSPAPAAAAAEQEDPAFLRTSALLALASLVASLPSPLPLSRDTLDTLTSDDMFDLVVRAEPGLRQREQPQMVRRAVYELLGAFVGRPEELLADTAPSASANEDDGEGEDEESGKVAQVAARVLGNCWSEPEGWPGIVGFLRRYPHAWTLADRVLSDDDDDESVKDGEQDVDAAFKASPTIRLFLQHLTLGCSSHPTQLYPTILLLLSTLPSPFSPPLPPASFPLLFESFWAAHSSRALSIGGRLALDSFASALLECLVFSLPSTADPAFAAEQARTWIGERTWRAFLARGDDVEKPLASRRVASDFAIALSRLAAREDTSAFDAVWEAVSGEALEAVAAHEGAALEPLGKALRAFVRAKEEAVRGKAGELAASCVQKALEGVRQGDEAREERLRFVVDVAEVVKGDAQVAQLLDEFALSHLPSLLAISRAALSLFGAHLHSASPSSRASIWQSLFTTSPSSFVLLRLVDAVASAGLATELPSAEQDERLTVLAATVLAPEAQYASDELELLRRVMVQPQPLASDALPVTLLGLAADALVGPVNAALSTSSASPATLDAVVAPAALLAHYVQVPSSARAALESEGTAVALFELGHLVPLAVDVPGEAVAAAQQAWASIVAAAGDEAVELAMSGLKARTADATCRASAIEVVHAAASLLETQPSSRLELADVLPLQNDLEALYAGVQFVGPASSISILDPLVPPVEPSHPPSPTSTFDASSLSPYARTLLALLEVSARDHALLRRSLWALPHLLLLASAASDELAYPSPPSRSAGLFGPDAPQEVLERVRAAAEGASSYLLSSAANALPDAWHAAAVQHLRTRDLPPPPESGGPLLAVLDSLWRIAKRAPADEDAKALYATRAICSVLSACLRYTEDEGVQDAERWLALAQNLTSAPDLSSAILYAIKPVLLETPRFERYQNELAAALAGIKPHEIENKAAPTLRQLLAVAPALDAPVIFLPQQRSVFLLQSIGRWLGSDERVPTEAQASLVEVLAHLAPIVQDLSGSHWDLMFDLVEGNLDAADWEEPITLPAVFASCRLLSTIKDLAASNGELRQAVKGRIKSTQELVLSLFISRPPSTKRDQPRLLVIEAMAQLVKDIPPKQLTMGKSFEQLLRLLQDPAWSVQLSSYDLLRRVVLQHVSDLVVETELESAEEMEIKLPASLVELIEMPLANEADEDRTTAYLLAWMTAFSFFESASPRLRTAYIEQLRDSGLVVDSLLPSLFGLLNLSDRGRTFDLSPWSIDDFHLELFESTAVESLPVLAAHVYYRTLQAVPSIVRSYWTSLQNLGLSRAVHAYTSKHFSPLLISDELSALRDPSSSIGQQLRDNDDFTVKVAANASEVKVVFVVDEESMEIGIKVPNEFPLAAVEVREVRKVGVTDKQWRAWLLAMQQVITSQSAAIADAILLFKRNVTLKFSGSRRVMARLARCAGSCSRRGGGASRSRREGERTGKGATAVSLAL</sequence>
<dbReference type="GO" id="GO:0008270">
    <property type="term" value="F:zinc ion binding"/>
    <property type="evidence" value="ECO:0007669"/>
    <property type="project" value="UniProtKB-KW"/>
</dbReference>
<dbReference type="Pfam" id="PF22999">
    <property type="entry name" value="LTN1_E3_ligase_6th"/>
    <property type="match status" value="1"/>
</dbReference>
<dbReference type="EMBL" id="KQ474077">
    <property type="protein sequence ID" value="KPV76129.1"/>
    <property type="molecule type" value="Genomic_DNA"/>
</dbReference>
<dbReference type="InterPro" id="IPR054476">
    <property type="entry name" value="Ltn1_N"/>
</dbReference>
<feature type="region of interest" description="Disordered" evidence="2">
    <location>
        <begin position="1722"/>
        <end position="1741"/>
    </location>
</feature>
<dbReference type="Pfam" id="PF23009">
    <property type="entry name" value="UBC_like"/>
    <property type="match status" value="1"/>
</dbReference>
<feature type="region of interest" description="Disordered" evidence="2">
    <location>
        <begin position="277"/>
        <end position="299"/>
    </location>
</feature>
<keyword evidence="1" id="KW-0833">Ubl conjugation pathway</keyword>
<dbReference type="UniPathway" id="UPA00143"/>
<protein>
    <recommendedName>
        <fullName evidence="1">E3 ubiquitin-protein ligase listerin</fullName>
        <ecNumber evidence="1">2.3.2.27</ecNumber>
    </recommendedName>
    <alternativeName>
        <fullName evidence="1">RING-type E3 ubiquitin transferase listerin</fullName>
    </alternativeName>
</protein>
<feature type="compositionally biased region" description="Polar residues" evidence="2">
    <location>
        <begin position="277"/>
        <end position="286"/>
    </location>
</feature>
<keyword evidence="1" id="KW-0862">Zinc</keyword>
<feature type="region of interest" description="Disordered" evidence="2">
    <location>
        <begin position="380"/>
        <end position="400"/>
    </location>
</feature>
<proteinExistence type="inferred from homology"/>
<feature type="compositionally biased region" description="Acidic residues" evidence="2">
    <location>
        <begin position="388"/>
        <end position="398"/>
    </location>
</feature>
<dbReference type="GO" id="GO:0016567">
    <property type="term" value="P:protein ubiquitination"/>
    <property type="evidence" value="ECO:0007669"/>
    <property type="project" value="UniProtKB-UniPathway"/>
</dbReference>
<feature type="compositionally biased region" description="Basic residues" evidence="2">
    <location>
        <begin position="52"/>
        <end position="61"/>
    </location>
</feature>
<feature type="domain" description="E3 ubiquitin-protein ligase listerin ubiquitin conjugating" evidence="5">
    <location>
        <begin position="1618"/>
        <end position="1700"/>
    </location>
</feature>
<dbReference type="Proteomes" id="UP000053890">
    <property type="component" value="Unassembled WGS sequence"/>
</dbReference>
<dbReference type="InterPro" id="IPR016024">
    <property type="entry name" value="ARM-type_fold"/>
</dbReference>
<dbReference type="InterPro" id="IPR054477">
    <property type="entry name" value="LTN1_E3_ligase_6th"/>
</dbReference>
<feature type="compositionally biased region" description="Basic residues" evidence="2">
    <location>
        <begin position="13"/>
        <end position="27"/>
    </location>
</feature>
<comment type="function">
    <text evidence="1">E3 ubiquitin-protein ligase. Component of the ribosome quality control complex (RQC), a ribosome-associated complex that mediates ubiquitination and extraction of incompletely synthesized nascent chains for proteasomal degradation.</text>
</comment>
<evidence type="ECO:0000256" key="1">
    <source>
        <dbReference type="RuleBase" id="RU367090"/>
    </source>
</evidence>
<evidence type="ECO:0000256" key="2">
    <source>
        <dbReference type="SAM" id="MobiDB-lite"/>
    </source>
</evidence>
<comment type="pathway">
    <text evidence="1">Protein modification; protein ubiquitination.</text>
</comment>
<feature type="compositionally biased region" description="Low complexity" evidence="2">
    <location>
        <begin position="38"/>
        <end position="50"/>
    </location>
</feature>
<comment type="catalytic activity">
    <reaction evidence="1">
        <text>S-ubiquitinyl-[E2 ubiquitin-conjugating enzyme]-L-cysteine + [acceptor protein]-L-lysine = [E2 ubiquitin-conjugating enzyme]-L-cysteine + N(6)-ubiquitinyl-[acceptor protein]-L-lysine.</text>
        <dbReference type="EC" id="2.3.2.27"/>
    </reaction>
</comment>
<feature type="compositionally biased region" description="Low complexity" evidence="2">
    <location>
        <begin position="1"/>
        <end position="12"/>
    </location>
</feature>
<keyword evidence="1" id="KW-0808">Transferase</keyword>
<dbReference type="OrthoDB" id="6108at2759"/>
<keyword evidence="7" id="KW-1185">Reference proteome</keyword>
<dbReference type="InterPro" id="IPR039795">
    <property type="entry name" value="LTN1/Rkr1"/>
</dbReference>
<dbReference type="PANTHER" id="PTHR12389">
    <property type="entry name" value="ZINC FINGER PROTEIN 294"/>
    <property type="match status" value="1"/>
</dbReference>
<comment type="similarity">
    <text evidence="1">Belongs to the LTN1 family.</text>
</comment>
<dbReference type="GO" id="GO:1990116">
    <property type="term" value="P:ribosome-associated ubiquitin-dependent protein catabolic process"/>
    <property type="evidence" value="ECO:0007669"/>
    <property type="project" value="UniProtKB-UniRule"/>
</dbReference>
<gene>
    <name evidence="6" type="ORF">RHOBADRAFT_53112</name>
</gene>
<dbReference type="GO" id="GO:0005829">
    <property type="term" value="C:cytosol"/>
    <property type="evidence" value="ECO:0007669"/>
    <property type="project" value="UniProtKB-UniRule"/>
</dbReference>
<dbReference type="Pfam" id="PF22958">
    <property type="entry name" value="Ltn1_1st"/>
    <property type="match status" value="1"/>
</dbReference>
<feature type="domain" description="E3 ubiquitin-protein ligase listerin HEAT repeat region" evidence="4">
    <location>
        <begin position="1395"/>
        <end position="1601"/>
    </location>
</feature>
<feature type="non-terminal residue" evidence="6">
    <location>
        <position position="1748"/>
    </location>
</feature>
<reference evidence="6 7" key="1">
    <citation type="journal article" date="2015" name="Front. Microbiol.">
        <title>Genome sequence of the plant growth promoting endophytic yeast Rhodotorula graminis WP1.</title>
        <authorList>
            <person name="Firrincieli A."/>
            <person name="Otillar R."/>
            <person name="Salamov A."/>
            <person name="Schmutz J."/>
            <person name="Khan Z."/>
            <person name="Redman R.S."/>
            <person name="Fleck N.D."/>
            <person name="Lindquist E."/>
            <person name="Grigoriev I.V."/>
            <person name="Doty S.L."/>
        </authorList>
    </citation>
    <scope>NUCLEOTIDE SEQUENCE [LARGE SCALE GENOMIC DNA]</scope>
    <source>
        <strain evidence="6 7">WP1</strain>
    </source>
</reference>
<evidence type="ECO:0000259" key="4">
    <source>
        <dbReference type="Pfam" id="PF22999"/>
    </source>
</evidence>
<comment type="subunit">
    <text evidence="1">Component of the ribosome quality control complex (RQC).</text>
</comment>
<feature type="region of interest" description="Disordered" evidence="2">
    <location>
        <begin position="1"/>
        <end position="74"/>
    </location>
</feature>
<name>A0A194S6F8_RHOGW</name>